<sequence length="500" mass="54641">MSAPSPQQRRASGTVGGRRCSGCGTVLAADNTAHVCGKCHREQRDQLGKPPQLKDDFFETDDFRAAFASQHIGKVFKAYRMHPHHLRMYGKALNQELLGRWLGLNQAQVSKIETGKPEYNLETLRNYAKILHLPERLLWFDFPGRSRFRVLERTSPETNQLDLRPSRITETWQISPAIADLCGVLADYGFNAIQFGSLPPDRYPSIGNLESDLKVAFDAYQQSRFAIAAGRISTLLADAQVAFRGCQETDRTRVSRVLALAYQAAASVLGKVGQSDLAWIAAERGMAAAENADSPAIRGSLIRSVAFSLHSTGRYEPAMRLVESGAGYLESAISGDNAALSVYGTLFLVGSMAAARFGDGSKSADYLNEAGDAAQRLGGNANHLWTAFGPTNVAIHRVNTAVELGDFQTVLDSGLILNIDAVPTERRARYLLDVARTYSMIGNQEDALGAMITAERIAPEQVRQHYLSRKVVAALVRSSSGKPSIELDKLAKRVNVTEQI</sequence>
<dbReference type="AlphaFoldDB" id="A0A4R2JH57"/>
<dbReference type="Proteomes" id="UP000295680">
    <property type="component" value="Unassembled WGS sequence"/>
</dbReference>
<organism evidence="2 3">
    <name type="scientific">Actinocrispum wychmicini</name>
    <dbReference type="NCBI Taxonomy" id="1213861"/>
    <lineage>
        <taxon>Bacteria</taxon>
        <taxon>Bacillati</taxon>
        <taxon>Actinomycetota</taxon>
        <taxon>Actinomycetes</taxon>
        <taxon>Pseudonocardiales</taxon>
        <taxon>Pseudonocardiaceae</taxon>
        <taxon>Actinocrispum</taxon>
    </lineage>
</organism>
<proteinExistence type="predicted"/>
<comment type="caution">
    <text evidence="2">The sequence shown here is derived from an EMBL/GenBank/DDBJ whole genome shotgun (WGS) entry which is preliminary data.</text>
</comment>
<name>A0A4R2JH57_9PSEU</name>
<protein>
    <submittedName>
        <fullName evidence="2">DNA-binding XRE family transcriptional regulator</fullName>
    </submittedName>
</protein>
<dbReference type="SUPFAM" id="SSF47413">
    <property type="entry name" value="lambda repressor-like DNA-binding domains"/>
    <property type="match status" value="1"/>
</dbReference>
<accession>A0A4R2JH57</accession>
<dbReference type="OrthoDB" id="3504495at2"/>
<dbReference type="EMBL" id="SLWS01000010">
    <property type="protein sequence ID" value="TCO53505.1"/>
    <property type="molecule type" value="Genomic_DNA"/>
</dbReference>
<dbReference type="GO" id="GO:0003677">
    <property type="term" value="F:DNA binding"/>
    <property type="evidence" value="ECO:0007669"/>
    <property type="project" value="UniProtKB-KW"/>
</dbReference>
<dbReference type="RefSeq" id="WP_132123484.1">
    <property type="nucleotide sequence ID" value="NZ_SLWS01000010.1"/>
</dbReference>
<dbReference type="InterPro" id="IPR001387">
    <property type="entry name" value="Cro/C1-type_HTH"/>
</dbReference>
<evidence type="ECO:0000313" key="3">
    <source>
        <dbReference type="Proteomes" id="UP000295680"/>
    </source>
</evidence>
<keyword evidence="2" id="KW-0238">DNA-binding</keyword>
<dbReference type="PROSITE" id="PS50943">
    <property type="entry name" value="HTH_CROC1"/>
    <property type="match status" value="1"/>
</dbReference>
<evidence type="ECO:0000313" key="2">
    <source>
        <dbReference type="EMBL" id="TCO53505.1"/>
    </source>
</evidence>
<dbReference type="Gene3D" id="1.10.260.40">
    <property type="entry name" value="lambda repressor-like DNA-binding domains"/>
    <property type="match status" value="1"/>
</dbReference>
<keyword evidence="3" id="KW-1185">Reference proteome</keyword>
<evidence type="ECO:0000259" key="1">
    <source>
        <dbReference type="PROSITE" id="PS50943"/>
    </source>
</evidence>
<feature type="domain" description="HTH cro/C1-type" evidence="1">
    <location>
        <begin position="93"/>
        <end position="138"/>
    </location>
</feature>
<dbReference type="CDD" id="cd00093">
    <property type="entry name" value="HTH_XRE"/>
    <property type="match status" value="1"/>
</dbReference>
<reference evidence="2 3" key="1">
    <citation type="submission" date="2019-03" db="EMBL/GenBank/DDBJ databases">
        <title>Genomic Encyclopedia of Type Strains, Phase IV (KMG-IV): sequencing the most valuable type-strain genomes for metagenomic binning, comparative biology and taxonomic classification.</title>
        <authorList>
            <person name="Goeker M."/>
        </authorList>
    </citation>
    <scope>NUCLEOTIDE SEQUENCE [LARGE SCALE GENOMIC DNA]</scope>
    <source>
        <strain evidence="2 3">DSM 45934</strain>
    </source>
</reference>
<gene>
    <name evidence="2" type="ORF">EV192_11094</name>
</gene>
<dbReference type="InterPro" id="IPR010982">
    <property type="entry name" value="Lambda_DNA-bd_dom_sf"/>
</dbReference>